<dbReference type="PANTHER" id="PTHR46577">
    <property type="entry name" value="HTH-TYPE TRANSCRIPTIONAL REGULATORY PROTEIN GABR"/>
    <property type="match status" value="1"/>
</dbReference>
<dbReference type="Pfam" id="PF00392">
    <property type="entry name" value="GntR"/>
    <property type="match status" value="1"/>
</dbReference>
<dbReference type="InterPro" id="IPR004839">
    <property type="entry name" value="Aminotransferase_I/II_large"/>
</dbReference>
<dbReference type="Proteomes" id="UP000239494">
    <property type="component" value="Unassembled WGS sequence"/>
</dbReference>
<keyword evidence="5" id="KW-0804">Transcription</keyword>
<evidence type="ECO:0000256" key="5">
    <source>
        <dbReference type="ARBA" id="ARBA00023163"/>
    </source>
</evidence>
<evidence type="ECO:0000256" key="2">
    <source>
        <dbReference type="ARBA" id="ARBA00022898"/>
    </source>
</evidence>
<dbReference type="InterPro" id="IPR015421">
    <property type="entry name" value="PyrdxlP-dep_Trfase_major"/>
</dbReference>
<keyword evidence="2" id="KW-0663">Pyridoxal phosphate</keyword>
<protein>
    <submittedName>
        <fullName evidence="8">GntR family transcriptional regulator/MocR family aminotransferase</fullName>
    </submittedName>
</protein>
<comment type="similarity">
    <text evidence="1">In the C-terminal section; belongs to the class-I pyridoxal-phosphate-dependent aminotransferase family.</text>
</comment>
<name>A0A2T0SE21_9PSEU</name>
<dbReference type="Gene3D" id="3.40.640.10">
    <property type="entry name" value="Type I PLP-dependent aspartate aminotransferase-like (Major domain)"/>
    <property type="match status" value="1"/>
</dbReference>
<evidence type="ECO:0000256" key="4">
    <source>
        <dbReference type="ARBA" id="ARBA00023125"/>
    </source>
</evidence>
<feature type="domain" description="HTH gntR-type" evidence="7">
    <location>
        <begin position="18"/>
        <end position="86"/>
    </location>
</feature>
<keyword evidence="4" id="KW-0238">DNA-binding</keyword>
<dbReference type="AlphaFoldDB" id="A0A2T0SE21"/>
<keyword evidence="8" id="KW-0808">Transferase</keyword>
<dbReference type="InterPro" id="IPR000524">
    <property type="entry name" value="Tscrpt_reg_HTH_GntR"/>
</dbReference>
<dbReference type="Pfam" id="PF00155">
    <property type="entry name" value="Aminotran_1_2"/>
    <property type="match status" value="1"/>
</dbReference>
<dbReference type="GO" id="GO:0008483">
    <property type="term" value="F:transaminase activity"/>
    <property type="evidence" value="ECO:0007669"/>
    <property type="project" value="UniProtKB-KW"/>
</dbReference>
<gene>
    <name evidence="8" type="ORF">CLV43_12272</name>
</gene>
<evidence type="ECO:0000256" key="3">
    <source>
        <dbReference type="ARBA" id="ARBA00023015"/>
    </source>
</evidence>
<dbReference type="SUPFAM" id="SSF46785">
    <property type="entry name" value="Winged helix' DNA-binding domain"/>
    <property type="match status" value="1"/>
</dbReference>
<dbReference type="RefSeq" id="WP_106196541.1">
    <property type="nucleotide sequence ID" value="NZ_PVTF01000022.1"/>
</dbReference>
<evidence type="ECO:0000256" key="6">
    <source>
        <dbReference type="SAM" id="MobiDB-lite"/>
    </source>
</evidence>
<evidence type="ECO:0000313" key="8">
    <source>
        <dbReference type="EMBL" id="PRY31666.1"/>
    </source>
</evidence>
<dbReference type="CDD" id="cd00609">
    <property type="entry name" value="AAT_like"/>
    <property type="match status" value="1"/>
</dbReference>
<evidence type="ECO:0000313" key="9">
    <source>
        <dbReference type="Proteomes" id="UP000239494"/>
    </source>
</evidence>
<dbReference type="CDD" id="cd07377">
    <property type="entry name" value="WHTH_GntR"/>
    <property type="match status" value="1"/>
</dbReference>
<evidence type="ECO:0000256" key="1">
    <source>
        <dbReference type="ARBA" id="ARBA00005384"/>
    </source>
</evidence>
<keyword evidence="3" id="KW-0805">Transcription regulation</keyword>
<feature type="region of interest" description="Disordered" evidence="6">
    <location>
        <begin position="76"/>
        <end position="101"/>
    </location>
</feature>
<dbReference type="SMART" id="SM00345">
    <property type="entry name" value="HTH_GNTR"/>
    <property type="match status" value="1"/>
</dbReference>
<dbReference type="InterPro" id="IPR036388">
    <property type="entry name" value="WH-like_DNA-bd_sf"/>
</dbReference>
<dbReference type="InterPro" id="IPR051446">
    <property type="entry name" value="HTH_trans_reg/aminotransferase"/>
</dbReference>
<keyword evidence="9" id="KW-1185">Reference proteome</keyword>
<dbReference type="PRINTS" id="PR00035">
    <property type="entry name" value="HTHGNTR"/>
</dbReference>
<reference evidence="8 9" key="1">
    <citation type="submission" date="2018-03" db="EMBL/GenBank/DDBJ databases">
        <title>Genomic Encyclopedia of Archaeal and Bacterial Type Strains, Phase II (KMG-II): from individual species to whole genera.</title>
        <authorList>
            <person name="Goeker M."/>
        </authorList>
    </citation>
    <scope>NUCLEOTIDE SEQUENCE [LARGE SCALE GENOMIC DNA]</scope>
    <source>
        <strain evidence="8 9">DSM 44720</strain>
    </source>
</reference>
<dbReference type="PROSITE" id="PS50949">
    <property type="entry name" value="HTH_GNTR"/>
    <property type="match status" value="1"/>
</dbReference>
<dbReference type="GO" id="GO:0003700">
    <property type="term" value="F:DNA-binding transcription factor activity"/>
    <property type="evidence" value="ECO:0007669"/>
    <property type="project" value="InterPro"/>
</dbReference>
<dbReference type="OrthoDB" id="5415143at2"/>
<dbReference type="EMBL" id="PVTF01000022">
    <property type="protein sequence ID" value="PRY31666.1"/>
    <property type="molecule type" value="Genomic_DNA"/>
</dbReference>
<evidence type="ECO:0000259" key="7">
    <source>
        <dbReference type="PROSITE" id="PS50949"/>
    </source>
</evidence>
<comment type="caution">
    <text evidence="8">The sequence shown here is derived from an EMBL/GenBank/DDBJ whole genome shotgun (WGS) entry which is preliminary data.</text>
</comment>
<dbReference type="SUPFAM" id="SSF53383">
    <property type="entry name" value="PLP-dependent transferases"/>
    <property type="match status" value="1"/>
</dbReference>
<organism evidence="8 9">
    <name type="scientific">Umezawaea tangerina</name>
    <dbReference type="NCBI Taxonomy" id="84725"/>
    <lineage>
        <taxon>Bacteria</taxon>
        <taxon>Bacillati</taxon>
        <taxon>Actinomycetota</taxon>
        <taxon>Actinomycetes</taxon>
        <taxon>Pseudonocardiales</taxon>
        <taxon>Pseudonocardiaceae</taxon>
        <taxon>Umezawaea</taxon>
    </lineage>
</organism>
<accession>A0A2T0SE21</accession>
<dbReference type="GO" id="GO:0003677">
    <property type="term" value="F:DNA binding"/>
    <property type="evidence" value="ECO:0007669"/>
    <property type="project" value="UniProtKB-KW"/>
</dbReference>
<dbReference type="GO" id="GO:0030170">
    <property type="term" value="F:pyridoxal phosphate binding"/>
    <property type="evidence" value="ECO:0007669"/>
    <property type="project" value="InterPro"/>
</dbReference>
<sequence>MADSWTSSVDAHLDWTPGGGRAALASAVRAAIRDGRWRPGAVVPSTRALAHDLGVARGTVTRVYADLSAEGYLSTSQGAPTRVATAGTEPRSGPPVVSTDRAPRWNLMPGRPDPSLFPREAWLAATKRVVQRSPNEVFGYHDPAGAPALREALAAYLGRSRGVRADPARIVVCAGFTQAVAVLGRALRDLGSTRMAFEDPSFHLFRDIAAASGQQVVVVPVDDDGLRVSELDSPAVVVTPAHQSPLGVTMAPARRTALVRSGAVVVEDDYDGEFRFDRQQVGALQALAPEQVVYTGTASKTLAPSLRLAWMVLPRSLVDPVTEALTSSGARPSALDQLVLADLISSGAYDRHVRRCRLEYRSRRDRLVAALPRDLPIRGISAGLHLVLPLPLDAETHVPAAAARHSLAIQPLSRFWVDPAHREGGVVVGYGASTKHAFGGALAALLAMFHELTS</sequence>
<dbReference type="PANTHER" id="PTHR46577:SF1">
    <property type="entry name" value="HTH-TYPE TRANSCRIPTIONAL REGULATORY PROTEIN GABR"/>
    <property type="match status" value="1"/>
</dbReference>
<proteinExistence type="inferred from homology"/>
<keyword evidence="8" id="KW-0032">Aminotransferase</keyword>
<dbReference type="InterPro" id="IPR015424">
    <property type="entry name" value="PyrdxlP-dep_Trfase"/>
</dbReference>
<dbReference type="Gene3D" id="1.10.10.10">
    <property type="entry name" value="Winged helix-like DNA-binding domain superfamily/Winged helix DNA-binding domain"/>
    <property type="match status" value="1"/>
</dbReference>
<dbReference type="InterPro" id="IPR036390">
    <property type="entry name" value="WH_DNA-bd_sf"/>
</dbReference>